<accession>A0AAE0FJL4</accession>
<evidence type="ECO:0000259" key="2">
    <source>
        <dbReference type="SMART" id="SM00863"/>
    </source>
</evidence>
<reference evidence="3 4" key="1">
    <citation type="journal article" date="2015" name="Genome Biol. Evol.">
        <title>Comparative Genomics of a Bacterivorous Green Alga Reveals Evolutionary Causalities and Consequences of Phago-Mixotrophic Mode of Nutrition.</title>
        <authorList>
            <person name="Burns J.A."/>
            <person name="Paasch A."/>
            <person name="Narechania A."/>
            <person name="Kim E."/>
        </authorList>
    </citation>
    <scope>NUCLEOTIDE SEQUENCE [LARGE SCALE GENOMIC DNA]</scope>
    <source>
        <strain evidence="3 4">PLY_AMNH</strain>
    </source>
</reference>
<protein>
    <recommendedName>
        <fullName evidence="2">Threonyl/alanyl tRNA synthetase SAD domain-containing protein</fullName>
    </recommendedName>
</protein>
<dbReference type="Gene3D" id="3.30.980.10">
    <property type="entry name" value="Threonyl-trna Synthetase, Chain A, domain 2"/>
    <property type="match status" value="1"/>
</dbReference>
<evidence type="ECO:0000313" key="3">
    <source>
        <dbReference type="EMBL" id="KAK3261037.1"/>
    </source>
</evidence>
<comment type="caution">
    <text evidence="3">The sequence shown here is derived from an EMBL/GenBank/DDBJ whole genome shotgun (WGS) entry which is preliminary data.</text>
</comment>
<evidence type="ECO:0000313" key="4">
    <source>
        <dbReference type="Proteomes" id="UP001190700"/>
    </source>
</evidence>
<dbReference type="AlphaFoldDB" id="A0AAE0FJL4"/>
<evidence type="ECO:0000256" key="1">
    <source>
        <dbReference type="ARBA" id="ARBA00001947"/>
    </source>
</evidence>
<dbReference type="EMBL" id="LGRX02017202">
    <property type="protein sequence ID" value="KAK3261037.1"/>
    <property type="molecule type" value="Genomic_DNA"/>
</dbReference>
<feature type="domain" description="Threonyl/alanyl tRNA synthetase SAD" evidence="2">
    <location>
        <begin position="29"/>
        <end position="71"/>
    </location>
</feature>
<dbReference type="GO" id="GO:0005524">
    <property type="term" value="F:ATP binding"/>
    <property type="evidence" value="ECO:0007669"/>
    <property type="project" value="InterPro"/>
</dbReference>
<dbReference type="PANTHER" id="PTHR43462">
    <property type="entry name" value="ALANYL-TRNA EDITING PROTEIN"/>
    <property type="match status" value="1"/>
</dbReference>
<dbReference type="Pfam" id="PF07973">
    <property type="entry name" value="tRNA_SAD"/>
    <property type="match status" value="1"/>
</dbReference>
<dbReference type="InterPro" id="IPR012947">
    <property type="entry name" value="tRNA_SAD"/>
</dbReference>
<organism evidence="3 4">
    <name type="scientific">Cymbomonas tetramitiformis</name>
    <dbReference type="NCBI Taxonomy" id="36881"/>
    <lineage>
        <taxon>Eukaryota</taxon>
        <taxon>Viridiplantae</taxon>
        <taxon>Chlorophyta</taxon>
        <taxon>Pyramimonadophyceae</taxon>
        <taxon>Pyramimonadales</taxon>
        <taxon>Pyramimonadaceae</taxon>
        <taxon>Cymbomonas</taxon>
    </lineage>
</organism>
<dbReference type="Proteomes" id="UP001190700">
    <property type="component" value="Unassembled WGS sequence"/>
</dbReference>
<dbReference type="InterPro" id="IPR051335">
    <property type="entry name" value="Alanyl-tRNA_Editing_Enzymes"/>
</dbReference>
<proteinExistence type="predicted"/>
<dbReference type="InterPro" id="IPR018163">
    <property type="entry name" value="Thr/Ala-tRNA-synth_IIc_edit"/>
</dbReference>
<dbReference type="SMART" id="SM00863">
    <property type="entry name" value="tRNA_SAD"/>
    <property type="match status" value="1"/>
</dbReference>
<feature type="non-terminal residue" evidence="3">
    <location>
        <position position="1"/>
    </location>
</feature>
<dbReference type="GO" id="GO:0004812">
    <property type="term" value="F:aminoacyl-tRNA ligase activity"/>
    <property type="evidence" value="ECO:0007669"/>
    <property type="project" value="InterPro"/>
</dbReference>
<dbReference type="PANTHER" id="PTHR43462:SF2">
    <property type="entry name" value="THREONYL AND ALANYL TRNA SYNTHETASE SECOND ADDITIONAL DOMAIN-CONTAINING PROTEIN"/>
    <property type="match status" value="1"/>
</dbReference>
<name>A0AAE0FJL4_9CHLO</name>
<dbReference type="GO" id="GO:0043039">
    <property type="term" value="P:tRNA aminoacylation"/>
    <property type="evidence" value="ECO:0007669"/>
    <property type="project" value="InterPro"/>
</dbReference>
<comment type="cofactor">
    <cofactor evidence="1">
        <name>Zn(2+)</name>
        <dbReference type="ChEBI" id="CHEBI:29105"/>
    </cofactor>
</comment>
<dbReference type="SUPFAM" id="SSF55186">
    <property type="entry name" value="ThrRS/AlaRS common domain"/>
    <property type="match status" value="1"/>
</dbReference>
<sequence length="77" mass="8249">VQAEEVAYDEAAKRCGGNLPDYIPKDSVPRIVNMASDVGCPCGGTHVHDIAEIKSMTITGIRVKKGVTRISYKIDGC</sequence>
<gene>
    <name evidence="3" type="ORF">CYMTET_30039</name>
</gene>
<keyword evidence="4" id="KW-1185">Reference proteome</keyword>